<reference evidence="2 3" key="1">
    <citation type="submission" date="2018-08" db="EMBL/GenBank/DDBJ databases">
        <title>Chryseobacterium nematophagum: a novel matrix digesting pathogen of nematodes.</title>
        <authorList>
            <person name="Page A."/>
            <person name="Roberts M."/>
            <person name="Felix M.-A."/>
            <person name="Weir W."/>
        </authorList>
    </citation>
    <scope>NUCLEOTIDE SEQUENCE [LARGE SCALE GENOMIC DNA]</scope>
    <source>
        <strain evidence="2 3">JUb275</strain>
    </source>
</reference>
<evidence type="ECO:0000259" key="1">
    <source>
        <dbReference type="Pfam" id="PF08530"/>
    </source>
</evidence>
<dbReference type="EMBL" id="QWIV01000014">
    <property type="protein sequence ID" value="RMZ58787.1"/>
    <property type="molecule type" value="Genomic_DNA"/>
</dbReference>
<name>A0A3M7L846_9FLAO</name>
<gene>
    <name evidence="2" type="ORF">D1632_14480</name>
</gene>
<dbReference type="InterPro" id="IPR013736">
    <property type="entry name" value="Xaa-Pro_dipept_C"/>
</dbReference>
<feature type="domain" description="Xaa-Pro dipeptidyl-peptidase C-terminal" evidence="1">
    <location>
        <begin position="5"/>
        <end position="155"/>
    </location>
</feature>
<dbReference type="InterPro" id="IPR008979">
    <property type="entry name" value="Galactose-bd-like_sf"/>
</dbReference>
<dbReference type="AlphaFoldDB" id="A0A3M7L846"/>
<dbReference type="SUPFAM" id="SSF49785">
    <property type="entry name" value="Galactose-binding domain-like"/>
    <property type="match status" value="1"/>
</dbReference>
<keyword evidence="3" id="KW-1185">Reference proteome</keyword>
<protein>
    <recommendedName>
        <fullName evidence="1">Xaa-Pro dipeptidyl-peptidase C-terminal domain-containing protein</fullName>
    </recommendedName>
</protein>
<dbReference type="Gene3D" id="2.60.120.260">
    <property type="entry name" value="Galactose-binding domain-like"/>
    <property type="match status" value="1"/>
</dbReference>
<organism evidence="2 3">
    <name type="scientific">Chryseobacterium nematophagum</name>
    <dbReference type="NCBI Taxonomy" id="2305228"/>
    <lineage>
        <taxon>Bacteria</taxon>
        <taxon>Pseudomonadati</taxon>
        <taxon>Bacteroidota</taxon>
        <taxon>Flavobacteriia</taxon>
        <taxon>Flavobacteriales</taxon>
        <taxon>Weeksellaceae</taxon>
        <taxon>Chryseobacterium group</taxon>
        <taxon>Chryseobacterium</taxon>
    </lineage>
</organism>
<evidence type="ECO:0000313" key="3">
    <source>
        <dbReference type="Proteomes" id="UP000267524"/>
    </source>
</evidence>
<dbReference type="RefSeq" id="WP_122547935.1">
    <property type="nucleotide sequence ID" value="NZ_QWIV01000014.1"/>
</dbReference>
<accession>A0A3M7L846</accession>
<dbReference type="Pfam" id="PF08530">
    <property type="entry name" value="PepX_C"/>
    <property type="match status" value="1"/>
</dbReference>
<proteinExistence type="predicted"/>
<dbReference type="Proteomes" id="UP000267524">
    <property type="component" value="Unassembled WGS sequence"/>
</dbReference>
<sequence length="169" mass="20068">MKNKINYQVMGTNQWKHVSSIENFNKNRLKFYLQSNNLLSDLKISDESFSLLKVDLKDRSDVDELLNLKYDVIENKIYKKNSLVFTTNTIEKPFEFSGNFSGKLKFSINKKDVDIYVYLYELMPNEKYFLLSTYLERANYNKNNEKRNLLTPNKKETISISNNKFISKK</sequence>
<evidence type="ECO:0000313" key="2">
    <source>
        <dbReference type="EMBL" id="RMZ58787.1"/>
    </source>
</evidence>
<comment type="caution">
    <text evidence="2">The sequence shown here is derived from an EMBL/GenBank/DDBJ whole genome shotgun (WGS) entry which is preliminary data.</text>
</comment>
<dbReference type="GO" id="GO:0008239">
    <property type="term" value="F:dipeptidyl-peptidase activity"/>
    <property type="evidence" value="ECO:0007669"/>
    <property type="project" value="InterPro"/>
</dbReference>